<dbReference type="Gene3D" id="6.10.140.470">
    <property type="match status" value="1"/>
</dbReference>
<feature type="domain" description="F-BAR" evidence="15">
    <location>
        <begin position="1"/>
        <end position="262"/>
    </location>
</feature>
<dbReference type="OMA" id="YADGWWE"/>
<dbReference type="PANTHER" id="PTHR15735:SF12">
    <property type="entry name" value="CDC42-INTERACTING PROTEIN 4, ISOFORM B"/>
    <property type="match status" value="1"/>
</dbReference>
<evidence type="ECO:0000256" key="7">
    <source>
        <dbReference type="ARBA" id="ARBA00022583"/>
    </source>
</evidence>
<dbReference type="Pfam" id="PF25610">
    <property type="entry name" value="HR1_TOCA"/>
    <property type="match status" value="1"/>
</dbReference>
<evidence type="ECO:0000256" key="9">
    <source>
        <dbReference type="ARBA" id="ARBA00023136"/>
    </source>
</evidence>
<dbReference type="OrthoDB" id="8783038at2759"/>
<dbReference type="InterPro" id="IPR027267">
    <property type="entry name" value="AH/BAR_dom_sf"/>
</dbReference>
<evidence type="ECO:0000256" key="8">
    <source>
        <dbReference type="ARBA" id="ARBA00023054"/>
    </source>
</evidence>
<evidence type="ECO:0000256" key="2">
    <source>
        <dbReference type="ARBA" id="ARBA00004496"/>
    </source>
</evidence>
<comment type="subcellular location">
    <subcellularLocation>
        <location evidence="1">Cell membrane</location>
    </subcellularLocation>
    <subcellularLocation>
        <location evidence="2">Cytoplasm</location>
    </subcellularLocation>
</comment>
<reference evidence="18" key="3">
    <citation type="submission" date="2015-06" db="UniProtKB">
        <authorList>
            <consortium name="EnsemblMetazoa"/>
        </authorList>
    </citation>
    <scope>IDENTIFICATION</scope>
</reference>
<dbReference type="SUPFAM" id="SSF50044">
    <property type="entry name" value="SH3-domain"/>
    <property type="match status" value="1"/>
</dbReference>
<evidence type="ECO:0000259" key="14">
    <source>
        <dbReference type="PROSITE" id="PS50002"/>
    </source>
</evidence>
<proteinExistence type="inferred from homology"/>
<dbReference type="Proteomes" id="UP000014760">
    <property type="component" value="Unassembled WGS sequence"/>
</dbReference>
<evidence type="ECO:0000313" key="17">
    <source>
        <dbReference type="EMBL" id="ELU13004.1"/>
    </source>
</evidence>
<evidence type="ECO:0000256" key="4">
    <source>
        <dbReference type="ARBA" id="ARBA00022443"/>
    </source>
</evidence>
<feature type="domain" description="REM-1" evidence="16">
    <location>
        <begin position="343"/>
        <end position="420"/>
    </location>
</feature>
<feature type="region of interest" description="Disordered" evidence="13">
    <location>
        <begin position="310"/>
        <end position="351"/>
    </location>
</feature>
<dbReference type="InterPro" id="IPR001060">
    <property type="entry name" value="FCH_dom"/>
</dbReference>
<evidence type="ECO:0000313" key="19">
    <source>
        <dbReference type="Proteomes" id="UP000014760"/>
    </source>
</evidence>
<dbReference type="InterPro" id="IPR001452">
    <property type="entry name" value="SH3_domain"/>
</dbReference>
<dbReference type="Gene3D" id="2.30.30.40">
    <property type="entry name" value="SH3 Domains"/>
    <property type="match status" value="1"/>
</dbReference>
<sequence length="547" mass="62261">MSWGTDLWDQFDCVATHTHKGIDFAERYKDFVKERCVIESEYAAKLKKLVKNYQPKKKDEEEYEFTCQKGFLKMVNEVNDLAGQHEFMVENFTSSIVKELQTMIQELKQERRKHLQEGAKHNSLLQSQCTQLERSKKHYERSFKEAEKAQDAFKKADADINLSRAEVEKAKSLMRSKQQACDECKNEYASELQKTNTAQNLHYNTNMPQTMQDLQDMDKKRIARVQEFVRQGAEIERSIMPIVNTCIDGMVTAANSMNPDEDIRLVIERHKSGFVPPGDIPFEDLSNANTQENHNNANTPKNASLARDTVKGTMSGGKKGKRGGLFGIFGSSKMDDSKEDYSHLPPNQQKKKLTQKIESLRQTIAKETAERDGMLKMRDVYVQNPALGDPSTLDKQLEENAQKLDKLKEEIKKYELQRQHPGQPATQVPPPPLSLSLRGHCPFLLSAQVVPAETDSGVEVEQRRDSSVPIADQDSFDDLDDDFPAIGTCRAMYNFEAPNDGSIPMKIGDELQIMEIDQGDGWTQVRHPNGDMGFVPTSYIECHLYEH</sequence>
<dbReference type="FunCoup" id="R7V364">
    <property type="interactions" value="718"/>
</dbReference>
<gene>
    <name evidence="17" type="ORF">CAPTEDRAFT_199738</name>
</gene>
<dbReference type="InterPro" id="IPR057870">
    <property type="entry name" value="HR1_TOCA"/>
</dbReference>
<evidence type="ECO:0000256" key="1">
    <source>
        <dbReference type="ARBA" id="ARBA00004236"/>
    </source>
</evidence>
<dbReference type="InterPro" id="IPR011072">
    <property type="entry name" value="HR1_rho-bd"/>
</dbReference>
<dbReference type="GO" id="GO:0005886">
    <property type="term" value="C:plasma membrane"/>
    <property type="evidence" value="ECO:0007669"/>
    <property type="project" value="UniProtKB-SubCell"/>
</dbReference>
<evidence type="ECO:0000256" key="5">
    <source>
        <dbReference type="ARBA" id="ARBA00022475"/>
    </source>
</evidence>
<dbReference type="FunFam" id="2.30.30.40:FF:000203">
    <property type="entry name" value="Cdc42-interacting protein 4, isoform F"/>
    <property type="match status" value="1"/>
</dbReference>
<reference evidence="17 19" key="2">
    <citation type="journal article" date="2013" name="Nature">
        <title>Insights into bilaterian evolution from three spiralian genomes.</title>
        <authorList>
            <person name="Simakov O."/>
            <person name="Marletaz F."/>
            <person name="Cho S.J."/>
            <person name="Edsinger-Gonzales E."/>
            <person name="Havlak P."/>
            <person name="Hellsten U."/>
            <person name="Kuo D.H."/>
            <person name="Larsson T."/>
            <person name="Lv J."/>
            <person name="Arendt D."/>
            <person name="Savage R."/>
            <person name="Osoegawa K."/>
            <person name="de Jong P."/>
            <person name="Grimwood J."/>
            <person name="Chapman J.A."/>
            <person name="Shapiro H."/>
            <person name="Aerts A."/>
            <person name="Otillar R.P."/>
            <person name="Terry A.Y."/>
            <person name="Boore J.L."/>
            <person name="Grigoriev I.V."/>
            <person name="Lindberg D.R."/>
            <person name="Seaver E.C."/>
            <person name="Weisblat D.A."/>
            <person name="Putnam N.H."/>
            <person name="Rokhsar D.S."/>
        </authorList>
    </citation>
    <scope>NUCLEOTIDE SEQUENCE</scope>
    <source>
        <strain evidence="17 19">I ESC-2004</strain>
    </source>
</reference>
<dbReference type="PROSITE" id="PS51860">
    <property type="entry name" value="REM_1"/>
    <property type="match status" value="1"/>
</dbReference>
<name>R7V364_CAPTE</name>
<dbReference type="EnsemblMetazoa" id="CapteT199738">
    <property type="protein sequence ID" value="CapteP199738"/>
    <property type="gene ID" value="CapteG199738"/>
</dbReference>
<evidence type="ECO:0000256" key="10">
    <source>
        <dbReference type="PROSITE-ProRule" id="PRU00192"/>
    </source>
</evidence>
<keyword evidence="7" id="KW-0254">Endocytosis</keyword>
<evidence type="ECO:0000256" key="3">
    <source>
        <dbReference type="ARBA" id="ARBA00009426"/>
    </source>
</evidence>
<feature type="domain" description="SH3" evidence="14">
    <location>
        <begin position="484"/>
        <end position="545"/>
    </location>
</feature>
<dbReference type="SMART" id="SM00742">
    <property type="entry name" value="Hr1"/>
    <property type="match status" value="1"/>
</dbReference>
<keyword evidence="19" id="KW-1185">Reference proteome</keyword>
<dbReference type="GO" id="GO:0005737">
    <property type="term" value="C:cytoplasm"/>
    <property type="evidence" value="ECO:0007669"/>
    <property type="project" value="UniProtKB-SubCell"/>
</dbReference>
<protein>
    <recommendedName>
        <fullName evidence="20">Formin-binding protein 1-like</fullName>
    </recommendedName>
</protein>
<dbReference type="Pfam" id="PF00611">
    <property type="entry name" value="FCH"/>
    <property type="match status" value="1"/>
</dbReference>
<keyword evidence="5" id="KW-1003">Cell membrane</keyword>
<dbReference type="SMART" id="SM00055">
    <property type="entry name" value="FCH"/>
    <property type="match status" value="1"/>
</dbReference>
<dbReference type="EMBL" id="AMQN01005268">
    <property type="status" value="NOT_ANNOTATED_CDS"/>
    <property type="molecule type" value="Genomic_DNA"/>
</dbReference>
<dbReference type="PROSITE" id="PS50002">
    <property type="entry name" value="SH3"/>
    <property type="match status" value="1"/>
</dbReference>
<dbReference type="AlphaFoldDB" id="R7V364"/>
<keyword evidence="8 11" id="KW-0175">Coiled coil</keyword>
<evidence type="ECO:0008006" key="20">
    <source>
        <dbReference type="Google" id="ProtNLM"/>
    </source>
</evidence>
<keyword evidence="4 10" id="KW-0728">SH3 domain</keyword>
<keyword evidence="9" id="KW-0472">Membrane</keyword>
<evidence type="ECO:0000256" key="12">
    <source>
        <dbReference type="SAM" id="Coils"/>
    </source>
</evidence>
<evidence type="ECO:0000313" key="18">
    <source>
        <dbReference type="EnsemblMetazoa" id="CapteP199738"/>
    </source>
</evidence>
<evidence type="ECO:0000256" key="6">
    <source>
        <dbReference type="ARBA" id="ARBA00022490"/>
    </source>
</evidence>
<dbReference type="STRING" id="283909.R7V364"/>
<comment type="similarity">
    <text evidence="3">Belongs to the FNBP1 family.</text>
</comment>
<dbReference type="CDD" id="cd11619">
    <property type="entry name" value="HR1_CIP4-like"/>
    <property type="match status" value="1"/>
</dbReference>
<organism evidence="17">
    <name type="scientific">Capitella teleta</name>
    <name type="common">Polychaete worm</name>
    <dbReference type="NCBI Taxonomy" id="283909"/>
    <lineage>
        <taxon>Eukaryota</taxon>
        <taxon>Metazoa</taxon>
        <taxon>Spiralia</taxon>
        <taxon>Lophotrochozoa</taxon>
        <taxon>Annelida</taxon>
        <taxon>Polychaeta</taxon>
        <taxon>Sedentaria</taxon>
        <taxon>Scolecida</taxon>
        <taxon>Capitellidae</taxon>
        <taxon>Capitella</taxon>
    </lineage>
</organism>
<dbReference type="EMBL" id="KB295566">
    <property type="protein sequence ID" value="ELU13004.1"/>
    <property type="molecule type" value="Genomic_DNA"/>
</dbReference>
<dbReference type="CDD" id="cd07653">
    <property type="entry name" value="F-BAR_CIP4-like"/>
    <property type="match status" value="1"/>
</dbReference>
<dbReference type="GO" id="GO:0006897">
    <property type="term" value="P:endocytosis"/>
    <property type="evidence" value="ECO:0007669"/>
    <property type="project" value="UniProtKB-KW"/>
</dbReference>
<dbReference type="GO" id="GO:0007165">
    <property type="term" value="P:signal transduction"/>
    <property type="evidence" value="ECO:0007669"/>
    <property type="project" value="InterPro"/>
</dbReference>
<feature type="coiled-coil region" evidence="12">
    <location>
        <begin position="97"/>
        <end position="187"/>
    </location>
</feature>
<dbReference type="PANTHER" id="PTHR15735">
    <property type="entry name" value="FCH AND DOUBLE SH3 DOMAINS PROTEIN"/>
    <property type="match status" value="1"/>
</dbReference>
<evidence type="ECO:0000256" key="11">
    <source>
        <dbReference type="PROSITE-ProRule" id="PRU01077"/>
    </source>
</evidence>
<dbReference type="FunFam" id="1.20.1270.60:FF:000002">
    <property type="entry name" value="Formin-binding protein 1-like isoform 1"/>
    <property type="match status" value="1"/>
</dbReference>
<feature type="compositionally biased region" description="Basic and acidic residues" evidence="13">
    <location>
        <begin position="333"/>
        <end position="342"/>
    </location>
</feature>
<dbReference type="SUPFAM" id="SSF103657">
    <property type="entry name" value="BAR/IMD domain-like"/>
    <property type="match status" value="1"/>
</dbReference>
<evidence type="ECO:0000256" key="13">
    <source>
        <dbReference type="SAM" id="MobiDB-lite"/>
    </source>
</evidence>
<dbReference type="SMART" id="SM00326">
    <property type="entry name" value="SH3"/>
    <property type="match status" value="1"/>
</dbReference>
<dbReference type="HOGENOM" id="CLU_023320_2_0_1"/>
<dbReference type="PROSITE" id="PS51741">
    <property type="entry name" value="F_BAR"/>
    <property type="match status" value="1"/>
</dbReference>
<dbReference type="Pfam" id="PF00018">
    <property type="entry name" value="SH3_1"/>
    <property type="match status" value="1"/>
</dbReference>
<dbReference type="InterPro" id="IPR036028">
    <property type="entry name" value="SH3-like_dom_sf"/>
</dbReference>
<evidence type="ECO:0000259" key="15">
    <source>
        <dbReference type="PROSITE" id="PS51741"/>
    </source>
</evidence>
<accession>R7V364</accession>
<keyword evidence="6" id="KW-0963">Cytoplasm</keyword>
<dbReference type="Gene3D" id="1.20.1270.60">
    <property type="entry name" value="Arfaptin homology (AH) domain/BAR domain"/>
    <property type="match status" value="1"/>
</dbReference>
<dbReference type="CDD" id="cd11911">
    <property type="entry name" value="SH3_CIP4-like"/>
    <property type="match status" value="1"/>
</dbReference>
<reference evidence="19" key="1">
    <citation type="submission" date="2012-12" db="EMBL/GenBank/DDBJ databases">
        <authorList>
            <person name="Hellsten U."/>
            <person name="Grimwood J."/>
            <person name="Chapman J.A."/>
            <person name="Shapiro H."/>
            <person name="Aerts A."/>
            <person name="Otillar R.P."/>
            <person name="Terry A.Y."/>
            <person name="Boore J.L."/>
            <person name="Simakov O."/>
            <person name="Marletaz F."/>
            <person name="Cho S.-J."/>
            <person name="Edsinger-Gonzales E."/>
            <person name="Havlak P."/>
            <person name="Kuo D.-H."/>
            <person name="Larsson T."/>
            <person name="Lv J."/>
            <person name="Arendt D."/>
            <person name="Savage R."/>
            <person name="Osoegawa K."/>
            <person name="de Jong P."/>
            <person name="Lindberg D.R."/>
            <person name="Seaver E.C."/>
            <person name="Weisblat D.A."/>
            <person name="Putnam N.H."/>
            <person name="Grigoriev I.V."/>
            <person name="Rokhsar D.S."/>
        </authorList>
    </citation>
    <scope>NUCLEOTIDE SEQUENCE</scope>
    <source>
        <strain evidence="19">I ESC-2004</strain>
    </source>
</reference>
<dbReference type="InterPro" id="IPR031160">
    <property type="entry name" value="F_BAR_dom"/>
</dbReference>
<evidence type="ECO:0000259" key="16">
    <source>
        <dbReference type="PROSITE" id="PS51860"/>
    </source>
</evidence>